<dbReference type="AlphaFoldDB" id="U4VIB9"/>
<feature type="compositionally biased region" description="Low complexity" evidence="1">
    <location>
        <begin position="147"/>
        <end position="176"/>
    </location>
</feature>
<name>U4VIB9_9HYPH</name>
<feature type="compositionally biased region" description="Basic and acidic residues" evidence="1">
    <location>
        <begin position="223"/>
        <end position="232"/>
    </location>
</feature>
<sequence>MDDLASPPANADKGQTRQSGQTPDRADLQPQQPAPKSSVPGESKAATTPSQGAARIADIQVVSERSFGTVKTLQIRLDPAELGTVTARIRVGSEGVEVHLVAEKTHAAETLAADRSMIEKALKAAGVADDAKISVTVTDRNAAGAVQQAQASHNAGQQQASGQQSGQQQAFSMQQGFDGRNGSETQAGLMGGEGRRNDESGQAGRERSDMQGAQDGGNGIVRNNDRNRGLVV</sequence>
<dbReference type="Pfam" id="PF02120">
    <property type="entry name" value="Flg_hook"/>
    <property type="match status" value="1"/>
</dbReference>
<accession>U4VIB9</accession>
<feature type="region of interest" description="Disordered" evidence="1">
    <location>
        <begin position="146"/>
        <end position="232"/>
    </location>
</feature>
<dbReference type="InterPro" id="IPR021136">
    <property type="entry name" value="Flagellar_hook_control-like_C"/>
</dbReference>
<dbReference type="Gene3D" id="3.30.750.140">
    <property type="match status" value="1"/>
</dbReference>
<organism evidence="3 4">
    <name type="scientific">Brucella intermedia 229E</name>
    <dbReference type="NCBI Taxonomy" id="1337887"/>
    <lineage>
        <taxon>Bacteria</taxon>
        <taxon>Pseudomonadati</taxon>
        <taxon>Pseudomonadota</taxon>
        <taxon>Alphaproteobacteria</taxon>
        <taxon>Hyphomicrobiales</taxon>
        <taxon>Brucellaceae</taxon>
        <taxon>Brucella/Ochrobactrum group</taxon>
        <taxon>Brucella</taxon>
    </lineage>
</organism>
<proteinExistence type="predicted"/>
<comment type="caution">
    <text evidence="3">The sequence shown here is derived from an EMBL/GenBank/DDBJ whole genome shotgun (WGS) entry which is preliminary data.</text>
</comment>
<feature type="compositionally biased region" description="Basic and acidic residues" evidence="1">
    <location>
        <begin position="193"/>
        <end position="209"/>
    </location>
</feature>
<evidence type="ECO:0000259" key="2">
    <source>
        <dbReference type="Pfam" id="PF02120"/>
    </source>
</evidence>
<feature type="domain" description="Flagellar hook-length control protein-like C-terminal" evidence="2">
    <location>
        <begin position="70"/>
        <end position="139"/>
    </location>
</feature>
<dbReference type="Proteomes" id="UP000016842">
    <property type="component" value="Unassembled WGS sequence"/>
</dbReference>
<evidence type="ECO:0000313" key="3">
    <source>
        <dbReference type="EMBL" id="ERM02637.1"/>
    </source>
</evidence>
<feature type="region of interest" description="Disordered" evidence="1">
    <location>
        <begin position="1"/>
        <end position="53"/>
    </location>
</feature>
<dbReference type="InterPro" id="IPR038610">
    <property type="entry name" value="FliK-like_C_sf"/>
</dbReference>
<reference evidence="3 4" key="1">
    <citation type="journal article" date="2014" name="FEMS Microbiol. Lett.">
        <title>Genome sequencing analysis reveals virulence-related gene content of Ochrobactrum intermedium strain 229E, a urease-positive strain isolated from the human gastric niche.</title>
        <authorList>
            <person name="Kulkarni G.J."/>
            <person name="Shetty S."/>
            <person name="Dharne M.S."/>
            <person name="Shouche Y.S."/>
        </authorList>
    </citation>
    <scope>NUCLEOTIDE SEQUENCE [LARGE SCALE GENOMIC DNA]</scope>
    <source>
        <strain evidence="3 4">229E</strain>
    </source>
</reference>
<dbReference type="EMBL" id="ASXJ01000073">
    <property type="protein sequence ID" value="ERM02637.1"/>
    <property type="molecule type" value="Genomic_DNA"/>
</dbReference>
<evidence type="ECO:0000256" key="1">
    <source>
        <dbReference type="SAM" id="MobiDB-lite"/>
    </source>
</evidence>
<dbReference type="PATRIC" id="fig|1337887.3.peg.1477"/>
<gene>
    <name evidence="3" type="ORF">Q644_15650</name>
</gene>
<evidence type="ECO:0000313" key="4">
    <source>
        <dbReference type="Proteomes" id="UP000016842"/>
    </source>
</evidence>
<protein>
    <recommendedName>
        <fullName evidence="2">Flagellar hook-length control protein-like C-terminal domain-containing protein</fullName>
    </recommendedName>
</protein>